<proteinExistence type="predicted"/>
<evidence type="ECO:0000313" key="3">
    <source>
        <dbReference type="Proteomes" id="UP000590511"/>
    </source>
</evidence>
<sequence length="255" mass="27302">MTVELFTYNAPGGRRTISFEDLPEAYADASAADAPVFSRGNLLQVWIIDAERCHVQLRDGGRWFDLAESDAAGETAIRQANIPGTVPAAAVLPRSRGLDVLTAADVPALCWRPVPDWVVDRGGYLLRDVVEAMWDRAGDLHLDGAPETAPRGLRHLSYLVGFHAGVMGDGLDWVLDVHTPEQLGAAAEAAAYLGLNSLAELIGRLAASGRDFELAHTLTPAYYALTGPPDAEAIRAAVRRRVAEDPAGWSVGPLT</sequence>
<dbReference type="RefSeq" id="WP_188125843.1">
    <property type="nucleotide sequence ID" value="NZ_BOMP01000144.1"/>
</dbReference>
<name>A0A7W7HPG6_9ACTN</name>
<evidence type="ECO:0000313" key="1">
    <source>
        <dbReference type="EMBL" id="GIE44873.1"/>
    </source>
</evidence>
<keyword evidence="4" id="KW-1185">Reference proteome</keyword>
<dbReference type="EMBL" id="JACHNC010000001">
    <property type="protein sequence ID" value="MBB4754250.1"/>
    <property type="molecule type" value="Genomic_DNA"/>
</dbReference>
<dbReference type="EMBL" id="BOMP01000144">
    <property type="protein sequence ID" value="GIE44873.1"/>
    <property type="molecule type" value="Genomic_DNA"/>
</dbReference>
<dbReference type="Proteomes" id="UP000590511">
    <property type="component" value="Unassembled WGS sequence"/>
</dbReference>
<comment type="caution">
    <text evidence="2">The sequence shown here is derived from an EMBL/GenBank/DDBJ whole genome shotgun (WGS) entry which is preliminary data.</text>
</comment>
<accession>A0A7W7HPG6</accession>
<dbReference type="AlphaFoldDB" id="A0A7W7HPG6"/>
<protein>
    <submittedName>
        <fullName evidence="2">Uncharacterized protein</fullName>
    </submittedName>
</protein>
<evidence type="ECO:0000313" key="2">
    <source>
        <dbReference type="EMBL" id="MBB4754250.1"/>
    </source>
</evidence>
<organism evidence="2 3">
    <name type="scientific">Actinoplanes lobatus</name>
    <dbReference type="NCBI Taxonomy" id="113568"/>
    <lineage>
        <taxon>Bacteria</taxon>
        <taxon>Bacillati</taxon>
        <taxon>Actinomycetota</taxon>
        <taxon>Actinomycetes</taxon>
        <taxon>Micromonosporales</taxon>
        <taxon>Micromonosporaceae</taxon>
        <taxon>Actinoplanes</taxon>
    </lineage>
</organism>
<dbReference type="Proteomes" id="UP000631312">
    <property type="component" value="Unassembled WGS sequence"/>
</dbReference>
<gene>
    <name evidence="1" type="ORF">Alo02nite_77710</name>
    <name evidence="2" type="ORF">BJ964_008411</name>
</gene>
<reference evidence="1 4" key="2">
    <citation type="submission" date="2021-01" db="EMBL/GenBank/DDBJ databases">
        <title>Whole genome shotgun sequence of Actinoplanes lobatus NBRC 12513.</title>
        <authorList>
            <person name="Komaki H."/>
            <person name="Tamura T."/>
        </authorList>
    </citation>
    <scope>NUCLEOTIDE SEQUENCE [LARGE SCALE GENOMIC DNA]</scope>
    <source>
        <strain evidence="1 4">NBRC 12513</strain>
    </source>
</reference>
<evidence type="ECO:0000313" key="4">
    <source>
        <dbReference type="Proteomes" id="UP000631312"/>
    </source>
</evidence>
<reference evidence="2 3" key="1">
    <citation type="submission" date="2020-08" db="EMBL/GenBank/DDBJ databases">
        <title>Sequencing the genomes of 1000 actinobacteria strains.</title>
        <authorList>
            <person name="Klenk H.-P."/>
        </authorList>
    </citation>
    <scope>NUCLEOTIDE SEQUENCE [LARGE SCALE GENOMIC DNA]</scope>
    <source>
        <strain evidence="2 3">DSM 43150</strain>
    </source>
</reference>